<keyword evidence="2" id="KW-1185">Reference proteome</keyword>
<name>A0A433PW46_9FUNG</name>
<accession>A0A433PW46</accession>
<sequence>MEEHDPYMIDNIDIIAKLNEQKQANNYELVLAVFYDILDLSEEKQKNSIRSKIPSEIWRRLKSMAKIDMITLSDDVRSWLATLDDKGLIENTGGMGKVLYRLSGCILVATPSLQYDFRMDLWMDNPNPLLDKDMSEVTQVIDAISPMLKNLFRGKYRIKWGEIGLEASSFRRNQDVDTNIRRRPGQRTDAILSLRNQLGQELLI</sequence>
<evidence type="ECO:0000313" key="1">
    <source>
        <dbReference type="EMBL" id="RUS21793.1"/>
    </source>
</evidence>
<reference evidence="1 2" key="1">
    <citation type="journal article" date="2018" name="New Phytol.">
        <title>Phylogenomics of Endogonaceae and evolution of mycorrhizas within Mucoromycota.</title>
        <authorList>
            <person name="Chang Y."/>
            <person name="Desiro A."/>
            <person name="Na H."/>
            <person name="Sandor L."/>
            <person name="Lipzen A."/>
            <person name="Clum A."/>
            <person name="Barry K."/>
            <person name="Grigoriev I.V."/>
            <person name="Martin F.M."/>
            <person name="Stajich J.E."/>
            <person name="Smith M.E."/>
            <person name="Bonito G."/>
            <person name="Spatafora J.W."/>
        </authorList>
    </citation>
    <scope>NUCLEOTIDE SEQUENCE [LARGE SCALE GENOMIC DNA]</scope>
    <source>
        <strain evidence="1 2">AD002</strain>
    </source>
</reference>
<dbReference type="Proteomes" id="UP000274822">
    <property type="component" value="Unassembled WGS sequence"/>
</dbReference>
<feature type="non-terminal residue" evidence="1">
    <location>
        <position position="204"/>
    </location>
</feature>
<comment type="caution">
    <text evidence="1">The sequence shown here is derived from an EMBL/GenBank/DDBJ whole genome shotgun (WGS) entry which is preliminary data.</text>
</comment>
<gene>
    <name evidence="1" type="ORF">BC938DRAFT_475352</name>
</gene>
<dbReference type="AlphaFoldDB" id="A0A433PW46"/>
<dbReference type="EMBL" id="RBNJ01020408">
    <property type="protein sequence ID" value="RUS21793.1"/>
    <property type="molecule type" value="Genomic_DNA"/>
</dbReference>
<evidence type="ECO:0000313" key="2">
    <source>
        <dbReference type="Proteomes" id="UP000274822"/>
    </source>
</evidence>
<protein>
    <submittedName>
        <fullName evidence="1">Uncharacterized protein</fullName>
    </submittedName>
</protein>
<organism evidence="1 2">
    <name type="scientific">Jimgerdemannia flammicorona</name>
    <dbReference type="NCBI Taxonomy" id="994334"/>
    <lineage>
        <taxon>Eukaryota</taxon>
        <taxon>Fungi</taxon>
        <taxon>Fungi incertae sedis</taxon>
        <taxon>Mucoromycota</taxon>
        <taxon>Mucoromycotina</taxon>
        <taxon>Endogonomycetes</taxon>
        <taxon>Endogonales</taxon>
        <taxon>Endogonaceae</taxon>
        <taxon>Jimgerdemannia</taxon>
    </lineage>
</organism>
<proteinExistence type="predicted"/>